<evidence type="ECO:0000256" key="1">
    <source>
        <dbReference type="SAM" id="Phobius"/>
    </source>
</evidence>
<dbReference type="EMBL" id="CP007128">
    <property type="protein sequence ID" value="AHG88287.1"/>
    <property type="molecule type" value="Genomic_DNA"/>
</dbReference>
<feature type="transmembrane region" description="Helical" evidence="1">
    <location>
        <begin position="44"/>
        <end position="62"/>
    </location>
</feature>
<dbReference type="KEGG" id="gba:J421_0750"/>
<dbReference type="STRING" id="861299.J421_0750"/>
<reference evidence="2 3" key="1">
    <citation type="journal article" date="2014" name="Genome Announc.">
        <title>Genome Sequence and Methylome of Soil Bacterium Gemmatirosa kalamazoonensis KBS708T, a Member of the Rarely Cultivated Gemmatimonadetes Phylum.</title>
        <authorList>
            <person name="Debruyn J.M."/>
            <person name="Radosevich M."/>
            <person name="Wommack K.E."/>
            <person name="Polson S.W."/>
            <person name="Hauser L.J."/>
            <person name="Fawaz M.N."/>
            <person name="Korlach J."/>
            <person name="Tsai Y.C."/>
        </authorList>
    </citation>
    <scope>NUCLEOTIDE SEQUENCE [LARGE SCALE GENOMIC DNA]</scope>
    <source>
        <strain evidence="2 3">KBS708</strain>
    </source>
</reference>
<organism evidence="2 3">
    <name type="scientific">Gemmatirosa kalamazoonensis</name>
    <dbReference type="NCBI Taxonomy" id="861299"/>
    <lineage>
        <taxon>Bacteria</taxon>
        <taxon>Pseudomonadati</taxon>
        <taxon>Gemmatimonadota</taxon>
        <taxon>Gemmatimonadia</taxon>
        <taxon>Gemmatimonadales</taxon>
        <taxon>Gemmatimonadaceae</taxon>
        <taxon>Gemmatirosa</taxon>
    </lineage>
</organism>
<keyword evidence="3" id="KW-1185">Reference proteome</keyword>
<sequence>MSHAESDTFALVDTFPASLVWGLAIAAAVETVGLHLWLAPRHPVAAWVLVALTVLSVVWVAAERRAVARRPIVVDGRTLVLRAGSRLHARLDLAADVASVERLTWRTLPPPTGDYLNTAKPGEPNVLVTLRRPTAVRLALGITRTVTRVGVAVAEPDRFVAVVRPLEAPRTSSCGTEEGLKED</sequence>
<dbReference type="HOGENOM" id="CLU_1473167_0_0_0"/>
<dbReference type="Proteomes" id="UP000019151">
    <property type="component" value="Chromosome"/>
</dbReference>
<dbReference type="InParanoid" id="W0RCX9"/>
<dbReference type="RefSeq" id="WP_025409831.1">
    <property type="nucleotide sequence ID" value="NZ_CP007128.1"/>
</dbReference>
<gene>
    <name evidence="2" type="ORF">J421_0750</name>
</gene>
<dbReference type="AlphaFoldDB" id="W0RCX9"/>
<keyword evidence="1" id="KW-1133">Transmembrane helix</keyword>
<evidence type="ECO:0000313" key="2">
    <source>
        <dbReference type="EMBL" id="AHG88287.1"/>
    </source>
</evidence>
<keyword evidence="1" id="KW-0472">Membrane</keyword>
<name>W0RCX9_9BACT</name>
<accession>W0RCX9</accession>
<protein>
    <submittedName>
        <fullName evidence="2">Uncharacterized protein</fullName>
    </submittedName>
</protein>
<evidence type="ECO:0000313" key="3">
    <source>
        <dbReference type="Proteomes" id="UP000019151"/>
    </source>
</evidence>
<proteinExistence type="predicted"/>
<keyword evidence="1" id="KW-0812">Transmembrane</keyword>
<feature type="transmembrane region" description="Helical" evidence="1">
    <location>
        <begin position="19"/>
        <end position="38"/>
    </location>
</feature>